<evidence type="ECO:0000313" key="6">
    <source>
        <dbReference type="Proteomes" id="UP001151287"/>
    </source>
</evidence>
<dbReference type="InterPro" id="IPR029052">
    <property type="entry name" value="Metallo-depent_PP-like"/>
</dbReference>
<evidence type="ECO:0000259" key="2">
    <source>
        <dbReference type="Pfam" id="PF00149"/>
    </source>
</evidence>
<dbReference type="PANTHER" id="PTHR14795">
    <property type="entry name" value="HELICASE RELATED"/>
    <property type="match status" value="1"/>
</dbReference>
<proteinExistence type="predicted"/>
<dbReference type="PANTHER" id="PTHR14795:SF6">
    <property type="entry name" value="METALLOPHOSPHOESTERASE-RELATED"/>
    <property type="match status" value="1"/>
</dbReference>
<dbReference type="Proteomes" id="UP001151287">
    <property type="component" value="Unassembled WGS sequence"/>
</dbReference>
<reference evidence="5" key="1">
    <citation type="journal article" date="2022" name="Cell">
        <title>Repeat-based holocentromeres influence genome architecture and karyotype evolution.</title>
        <authorList>
            <person name="Hofstatter P.G."/>
            <person name="Thangavel G."/>
            <person name="Lux T."/>
            <person name="Neumann P."/>
            <person name="Vondrak T."/>
            <person name="Novak P."/>
            <person name="Zhang M."/>
            <person name="Costa L."/>
            <person name="Castellani M."/>
            <person name="Scott A."/>
            <person name="Toegelov H."/>
            <person name="Fuchs J."/>
            <person name="Mata-Sucre Y."/>
            <person name="Dias Y."/>
            <person name="Vanzela A.L.L."/>
            <person name="Huettel B."/>
            <person name="Almeida C.C.S."/>
            <person name="Simkova H."/>
            <person name="Souza G."/>
            <person name="Pedrosa-Harand A."/>
            <person name="Macas J."/>
            <person name="Mayer K.F.X."/>
            <person name="Houben A."/>
            <person name="Marques A."/>
        </authorList>
    </citation>
    <scope>NUCLEOTIDE SEQUENCE</scope>
    <source>
        <strain evidence="5">RhyBre1mFocal</strain>
    </source>
</reference>
<protein>
    <recommendedName>
        <fullName evidence="7">Calcineurin-like phosphoesterase domain-containing protein</fullName>
    </recommendedName>
</protein>
<dbReference type="AlphaFoldDB" id="A0A9Q0C481"/>
<feature type="domain" description="TMEM62 C-terminal" evidence="4">
    <location>
        <begin position="510"/>
        <end position="694"/>
    </location>
</feature>
<gene>
    <name evidence="5" type="ORF">LUZ63_018275</name>
</gene>
<feature type="transmembrane region" description="Helical" evidence="1">
    <location>
        <begin position="558"/>
        <end position="577"/>
    </location>
</feature>
<keyword evidence="1" id="KW-1133">Transmembrane helix</keyword>
<dbReference type="InterPro" id="IPR056230">
    <property type="entry name" value="TMEM62_C"/>
</dbReference>
<feature type="transmembrane region" description="Helical" evidence="1">
    <location>
        <begin position="662"/>
        <end position="685"/>
    </location>
</feature>
<keyword evidence="6" id="KW-1185">Reference proteome</keyword>
<dbReference type="InterPro" id="IPR056229">
    <property type="entry name" value="Ig_TMM62"/>
</dbReference>
<organism evidence="5 6">
    <name type="scientific">Rhynchospora breviuscula</name>
    <dbReference type="NCBI Taxonomy" id="2022672"/>
    <lineage>
        <taxon>Eukaryota</taxon>
        <taxon>Viridiplantae</taxon>
        <taxon>Streptophyta</taxon>
        <taxon>Embryophyta</taxon>
        <taxon>Tracheophyta</taxon>
        <taxon>Spermatophyta</taxon>
        <taxon>Magnoliopsida</taxon>
        <taxon>Liliopsida</taxon>
        <taxon>Poales</taxon>
        <taxon>Cyperaceae</taxon>
        <taxon>Cyperoideae</taxon>
        <taxon>Rhynchosporeae</taxon>
        <taxon>Rhynchospora</taxon>
    </lineage>
</organism>
<evidence type="ECO:0000259" key="3">
    <source>
        <dbReference type="Pfam" id="PF24384"/>
    </source>
</evidence>
<accession>A0A9Q0C481</accession>
<dbReference type="GO" id="GO:0016787">
    <property type="term" value="F:hydrolase activity"/>
    <property type="evidence" value="ECO:0007669"/>
    <property type="project" value="InterPro"/>
</dbReference>
<dbReference type="SUPFAM" id="SSF56300">
    <property type="entry name" value="Metallo-dependent phosphatases"/>
    <property type="match status" value="1"/>
</dbReference>
<evidence type="ECO:0008006" key="7">
    <source>
        <dbReference type="Google" id="ProtNLM"/>
    </source>
</evidence>
<dbReference type="Gene3D" id="3.60.21.10">
    <property type="match status" value="1"/>
</dbReference>
<dbReference type="Pfam" id="PF00149">
    <property type="entry name" value="Metallophos"/>
    <property type="match status" value="1"/>
</dbReference>
<dbReference type="Pfam" id="PF24394">
    <property type="entry name" value="TMEM62_C"/>
    <property type="match status" value="1"/>
</dbReference>
<dbReference type="OrthoDB" id="27234at2759"/>
<dbReference type="Pfam" id="PF24384">
    <property type="entry name" value="Ig_TMM62"/>
    <property type="match status" value="1"/>
</dbReference>
<dbReference type="EMBL" id="JAMQYH010000005">
    <property type="protein sequence ID" value="KAJ1686885.1"/>
    <property type="molecule type" value="Genomic_DNA"/>
</dbReference>
<sequence>MSTKFQALSCCASHSESIATPSSFSLVSSPLRMNSMSSKSISSRFFSSVIFFTFALSSPFLSKPGEADHATMSRETFHLDDDVAWVLQVSDLHISRYYPDRSGDLATLLASAVGVIRPALLLITGDITDAKTKDKTSSRQYESEWIAYRNAMNEVVMKSGIEKGRIFDIRGNHDKYGVPYVSHELDYFSKYSINAELNRTADIYSISLLTNDTRYLFLGIDDSMQIGIRRPTNLFGHPTDKTVQLINSDLQFDGNYSSAATTKIGFGHFPLSFTASTPNGETYQTVFANNSFSTYICGHLHAKMSSKLRWLHKLTVVGNEEKRALRSFWEWELGDWKDNRFARILSIDKGAVSFMDFRLSKTKSGFDTRILITYPTDSRSMNQAARGGLLIRNDINALIFSSRSVLNVTARVFDSARGFRVVEEIPLRPKSGHDIQQYQYPLFHAKWNAESYKSDNPTRYWVQIFVRDPDYKEVSSERRPFSAEGRGAIQSFHLLNYILLGVRWEDLYNIMLWSNLGFLILCLSLPKVMHHFAQRSVTYRNWYHPFVSYLIEGSRNKAIWFSLVIYLFWLMYMPWLWGYAMSQNGEIAPMYLSGWKIRDGNNLMEHGGIGKVDCMVITLPFLYCVVAPMLLLVYGLFAQQGGACLCKPETCSICARKWRRKALLVASALVCLVHFKMCSNLMLAYGFGPVFLSPALSWAPLLIFAVSIYNTMKL</sequence>
<evidence type="ECO:0000259" key="4">
    <source>
        <dbReference type="Pfam" id="PF24394"/>
    </source>
</evidence>
<evidence type="ECO:0000313" key="5">
    <source>
        <dbReference type="EMBL" id="KAJ1686885.1"/>
    </source>
</evidence>
<keyword evidence="1" id="KW-0472">Membrane</keyword>
<feature type="transmembrane region" description="Helical" evidence="1">
    <location>
        <begin position="510"/>
        <end position="529"/>
    </location>
</feature>
<feature type="domain" description="Calcineurin-like phosphoesterase" evidence="2">
    <location>
        <begin position="86"/>
        <end position="302"/>
    </location>
</feature>
<evidence type="ECO:0000256" key="1">
    <source>
        <dbReference type="SAM" id="Phobius"/>
    </source>
</evidence>
<feature type="transmembrane region" description="Helical" evidence="1">
    <location>
        <begin position="615"/>
        <end position="637"/>
    </location>
</feature>
<feature type="domain" description="TMEM62 Ig-like" evidence="3">
    <location>
        <begin position="366"/>
        <end position="486"/>
    </location>
</feature>
<name>A0A9Q0C481_9POAL</name>
<comment type="caution">
    <text evidence="5">The sequence shown here is derived from an EMBL/GenBank/DDBJ whole genome shotgun (WGS) entry which is preliminary data.</text>
</comment>
<dbReference type="InterPro" id="IPR004843">
    <property type="entry name" value="Calcineurin-like_PHP"/>
</dbReference>
<keyword evidence="1" id="KW-0812">Transmembrane</keyword>
<feature type="transmembrane region" description="Helical" evidence="1">
    <location>
        <begin position="691"/>
        <end position="709"/>
    </location>
</feature>